<keyword evidence="2" id="KW-0805">Transcription regulation</keyword>
<dbReference type="NCBIfam" id="TIGR02937">
    <property type="entry name" value="sigma70-ECF"/>
    <property type="match status" value="1"/>
</dbReference>
<dbReference type="Gene3D" id="1.10.10.10">
    <property type="entry name" value="Winged helix-like DNA-binding domain superfamily/Winged helix DNA-binding domain"/>
    <property type="match status" value="1"/>
</dbReference>
<dbReference type="Proteomes" id="UP000474104">
    <property type="component" value="Unassembled WGS sequence"/>
</dbReference>
<dbReference type="GO" id="GO:0016987">
    <property type="term" value="F:sigma factor activity"/>
    <property type="evidence" value="ECO:0007669"/>
    <property type="project" value="UniProtKB-KW"/>
</dbReference>
<evidence type="ECO:0000256" key="3">
    <source>
        <dbReference type="ARBA" id="ARBA00023082"/>
    </source>
</evidence>
<organism evidence="9 10">
    <name type="scientific">Schaedlerella arabinosiphila</name>
    <dbReference type="NCBI Taxonomy" id="2044587"/>
    <lineage>
        <taxon>Bacteria</taxon>
        <taxon>Bacillati</taxon>
        <taxon>Bacillota</taxon>
        <taxon>Clostridia</taxon>
        <taxon>Lachnospirales</taxon>
        <taxon>Lachnospiraceae</taxon>
        <taxon>Schaedlerella</taxon>
    </lineage>
</organism>
<evidence type="ECO:0000256" key="5">
    <source>
        <dbReference type="ARBA" id="ARBA00023163"/>
    </source>
</evidence>
<sequence>MTKKLAFNEIYSNYKNLVLKAAHIYVDDLDTAEDIMQDTFLALYRDMTEKEFESEKEYSNIKSWLYTTAKHLALNYGKKAARTVSADALEGTDAVEEPFTESLESEYLGRITEEKRADLHERIFAALMKKNPRWHEAIMMVGYLEIPTAEAAERLGISENAFYAMMHRARKWIYKKFGVEYEELKRL</sequence>
<dbReference type="HOGENOM" id="CLU_047691_18_0_9"/>
<keyword evidence="3" id="KW-0731">Sigma factor</keyword>
<dbReference type="eggNOG" id="COG1595">
    <property type="taxonomic scope" value="Bacteria"/>
</dbReference>
<dbReference type="InterPro" id="IPR036388">
    <property type="entry name" value="WH-like_DNA-bd_sf"/>
</dbReference>
<dbReference type="RefSeq" id="WP_004081855.1">
    <property type="nucleotide sequence ID" value="NZ_RHJS01000002.1"/>
</dbReference>
<dbReference type="Proteomes" id="UP000274920">
    <property type="component" value="Unassembled WGS sequence"/>
</dbReference>
<feature type="domain" description="RNA polymerase sigma factor 70 region 4 type 2" evidence="7">
    <location>
        <begin position="135"/>
        <end position="172"/>
    </location>
</feature>
<evidence type="ECO:0000256" key="2">
    <source>
        <dbReference type="ARBA" id="ARBA00023015"/>
    </source>
</evidence>
<comment type="caution">
    <text evidence="9">The sequence shown here is derived from an EMBL/GenBank/DDBJ whole genome shotgun (WGS) entry which is preliminary data.</text>
</comment>
<accession>N2AEN7</accession>
<accession>A0A426DNL8</accession>
<evidence type="ECO:0000313" key="10">
    <source>
        <dbReference type="Proteomes" id="UP000274920"/>
    </source>
</evidence>
<keyword evidence="10" id="KW-1185">Reference proteome</keyword>
<dbReference type="InterPro" id="IPR039425">
    <property type="entry name" value="RNA_pol_sigma-70-like"/>
</dbReference>
<name>N2AEN7_9FIRM</name>
<keyword evidence="4" id="KW-0238">DNA-binding</keyword>
<evidence type="ECO:0000256" key="4">
    <source>
        <dbReference type="ARBA" id="ARBA00023125"/>
    </source>
</evidence>
<dbReference type="InterPro" id="IPR007627">
    <property type="entry name" value="RNA_pol_sigma70_r2"/>
</dbReference>
<dbReference type="PANTHER" id="PTHR43133">
    <property type="entry name" value="RNA POLYMERASE ECF-TYPE SIGMA FACTO"/>
    <property type="match status" value="1"/>
</dbReference>
<dbReference type="InterPro" id="IPR013324">
    <property type="entry name" value="RNA_pol_sigma_r3/r4-like"/>
</dbReference>
<dbReference type="InterPro" id="IPR013325">
    <property type="entry name" value="RNA_pol_sigma_r2"/>
</dbReference>
<dbReference type="Pfam" id="PF04542">
    <property type="entry name" value="Sigma70_r2"/>
    <property type="match status" value="1"/>
</dbReference>
<evidence type="ECO:0000259" key="6">
    <source>
        <dbReference type="Pfam" id="PF04542"/>
    </source>
</evidence>
<dbReference type="STRING" id="2044587.C824_03568"/>
<feature type="domain" description="RNA polymerase sigma-70 region 2" evidence="6">
    <location>
        <begin position="11"/>
        <end position="83"/>
    </location>
</feature>
<dbReference type="PANTHER" id="PTHR43133:SF8">
    <property type="entry name" value="RNA POLYMERASE SIGMA FACTOR HI_1459-RELATED"/>
    <property type="match status" value="1"/>
</dbReference>
<evidence type="ECO:0000256" key="1">
    <source>
        <dbReference type="ARBA" id="ARBA00010641"/>
    </source>
</evidence>
<dbReference type="InterPro" id="IPR013249">
    <property type="entry name" value="RNA_pol_sigma70_r4_t2"/>
</dbReference>
<keyword evidence="5" id="KW-0804">Transcription</keyword>
<dbReference type="GO" id="GO:0006352">
    <property type="term" value="P:DNA-templated transcription initiation"/>
    <property type="evidence" value="ECO:0007669"/>
    <property type="project" value="InterPro"/>
</dbReference>
<reference evidence="8 11" key="2">
    <citation type="submission" date="2019-07" db="EMBL/GenBank/DDBJ databases">
        <title>Draft genome sequences of 15 bacterial species constituting the stable defined intestinal microbiota of the GM15 gnotobiotic mouse model.</title>
        <authorList>
            <person name="Elie C."/>
            <person name="Mathieu A."/>
            <person name="Saliou A."/>
            <person name="Darnaud M."/>
            <person name="Leulier F."/>
            <person name="Tamellini A."/>
        </authorList>
    </citation>
    <scope>NUCLEOTIDE SEQUENCE [LARGE SCALE GENOMIC DNA]</scope>
    <source>
        <strain evidence="11">ASF 502</strain>
        <strain evidence="8">MD300</strain>
    </source>
</reference>
<evidence type="ECO:0000313" key="9">
    <source>
        <dbReference type="EMBL" id="RRK34330.1"/>
    </source>
</evidence>
<evidence type="ECO:0000259" key="7">
    <source>
        <dbReference type="Pfam" id="PF08281"/>
    </source>
</evidence>
<dbReference type="SUPFAM" id="SSF88659">
    <property type="entry name" value="Sigma3 and sigma4 domains of RNA polymerase sigma factors"/>
    <property type="match status" value="1"/>
</dbReference>
<dbReference type="AlphaFoldDB" id="N2AEN7"/>
<dbReference type="Pfam" id="PF08281">
    <property type="entry name" value="Sigma70_r4_2"/>
    <property type="match status" value="1"/>
</dbReference>
<evidence type="ECO:0000313" key="8">
    <source>
        <dbReference type="EMBL" id="NDO71984.1"/>
    </source>
</evidence>
<proteinExistence type="inferred from homology"/>
<evidence type="ECO:0000313" key="11">
    <source>
        <dbReference type="Proteomes" id="UP000474104"/>
    </source>
</evidence>
<dbReference type="GO" id="GO:0003677">
    <property type="term" value="F:DNA binding"/>
    <property type="evidence" value="ECO:0007669"/>
    <property type="project" value="UniProtKB-KW"/>
</dbReference>
<reference evidence="9" key="1">
    <citation type="submission" date="2018-10" db="EMBL/GenBank/DDBJ databases">
        <title>Schaedlerella arabinophila gen. nov. sp. nov., isolated from the mouse intestinal tract and comparative analysis with the genome of the closely related altered Schaedler flora strain ASF502.</title>
        <authorList>
            <person name="Miyake S."/>
            <person name="Soh M."/>
            <person name="Seedorf H."/>
        </authorList>
    </citation>
    <scope>NUCLEOTIDE SEQUENCE [LARGE SCALE GENOMIC DNA]</scope>
    <source>
        <strain evidence="9">DSM 106076</strain>
    </source>
</reference>
<dbReference type="SUPFAM" id="SSF88946">
    <property type="entry name" value="Sigma2 domain of RNA polymerase sigma factors"/>
    <property type="match status" value="1"/>
</dbReference>
<dbReference type="EMBL" id="VIRB01000149">
    <property type="protein sequence ID" value="NDO71984.1"/>
    <property type="molecule type" value="Genomic_DNA"/>
</dbReference>
<dbReference type="Gene3D" id="1.10.1740.10">
    <property type="match status" value="1"/>
</dbReference>
<comment type="similarity">
    <text evidence="1">Belongs to the sigma-70 factor family. ECF subfamily.</text>
</comment>
<protein>
    <submittedName>
        <fullName evidence="9">RNA polymerase sigma factor</fullName>
    </submittedName>
</protein>
<dbReference type="InterPro" id="IPR014284">
    <property type="entry name" value="RNA_pol_sigma-70_dom"/>
</dbReference>
<gene>
    <name evidence="9" type="ORF">EBB54_25610</name>
    <name evidence="8" type="ORF">FMM80_26390</name>
</gene>
<dbReference type="OrthoDB" id="9789355at2"/>
<dbReference type="EMBL" id="RHJS01000002">
    <property type="protein sequence ID" value="RRK34330.1"/>
    <property type="molecule type" value="Genomic_DNA"/>
</dbReference>